<dbReference type="AlphaFoldDB" id="A0A1W0WNA8"/>
<feature type="region of interest" description="Disordered" evidence="1">
    <location>
        <begin position="86"/>
        <end position="105"/>
    </location>
</feature>
<feature type="chain" id="PRO_5012686903" description="WAP domain-containing protein" evidence="2">
    <location>
        <begin position="27"/>
        <end position="347"/>
    </location>
</feature>
<keyword evidence="4" id="KW-1185">Reference proteome</keyword>
<evidence type="ECO:0000313" key="4">
    <source>
        <dbReference type="Proteomes" id="UP000192578"/>
    </source>
</evidence>
<feature type="signal peptide" evidence="2">
    <location>
        <begin position="1"/>
        <end position="26"/>
    </location>
</feature>
<organism evidence="3 4">
    <name type="scientific">Hypsibius exemplaris</name>
    <name type="common">Freshwater tardigrade</name>
    <dbReference type="NCBI Taxonomy" id="2072580"/>
    <lineage>
        <taxon>Eukaryota</taxon>
        <taxon>Metazoa</taxon>
        <taxon>Ecdysozoa</taxon>
        <taxon>Tardigrada</taxon>
        <taxon>Eutardigrada</taxon>
        <taxon>Parachela</taxon>
        <taxon>Hypsibioidea</taxon>
        <taxon>Hypsibiidae</taxon>
        <taxon>Hypsibius</taxon>
    </lineage>
</organism>
<gene>
    <name evidence="3" type="ORF">BV898_09199</name>
</gene>
<feature type="region of interest" description="Disordered" evidence="1">
    <location>
        <begin position="158"/>
        <end position="187"/>
    </location>
</feature>
<comment type="caution">
    <text evidence="3">The sequence shown here is derived from an EMBL/GenBank/DDBJ whole genome shotgun (WGS) entry which is preliminary data.</text>
</comment>
<keyword evidence="2" id="KW-0732">Signal</keyword>
<dbReference type="EMBL" id="MTYJ01000071">
    <property type="protein sequence ID" value="OQV16688.1"/>
    <property type="molecule type" value="Genomic_DNA"/>
</dbReference>
<feature type="compositionally biased region" description="Low complexity" evidence="1">
    <location>
        <begin position="86"/>
        <end position="97"/>
    </location>
</feature>
<evidence type="ECO:0000256" key="1">
    <source>
        <dbReference type="SAM" id="MobiDB-lite"/>
    </source>
</evidence>
<name>A0A1W0WNA8_HYPEX</name>
<protein>
    <recommendedName>
        <fullName evidence="5">WAP domain-containing protein</fullName>
    </recommendedName>
</protein>
<evidence type="ECO:0008006" key="5">
    <source>
        <dbReference type="Google" id="ProtNLM"/>
    </source>
</evidence>
<dbReference type="Proteomes" id="UP000192578">
    <property type="component" value="Unassembled WGS sequence"/>
</dbReference>
<evidence type="ECO:0000313" key="3">
    <source>
        <dbReference type="EMBL" id="OQV16688.1"/>
    </source>
</evidence>
<proteinExistence type="predicted"/>
<evidence type="ECO:0000256" key="2">
    <source>
        <dbReference type="SAM" id="SignalP"/>
    </source>
</evidence>
<sequence>MDNLLTQTVIFAVGVIILGPFGSSAAQESAPRACFPSISPDNPGYCILRNHVSRKCRGLLSSFSTDCLGKEVCCFDPAVTVATPEPTTTAPVTTTDSTPPPTTEVPVRYCVPDSGPPVPDGVCRAKSDIAAACLGLALSTSQNCLHEEVCCYNPPATTTTTTTERPTERRTTTTTTEAPTNPPTTLPTVVRTCRPGSYAAITNGVCTSSKLIFQQCKGKQISPSVDCLRKEYCCFYADSPVGAGFYQAGLSCSPDSNPMIGSGTCVDSYRSGDMCETMLWGRSRNCDRNQVCCYPVAAAGLATTRRKLVLTTATTSTDATASNGGGSTTASTLAQLVYTVYPLSFTQ</sequence>
<reference evidence="4" key="1">
    <citation type="submission" date="2017-01" db="EMBL/GenBank/DDBJ databases">
        <title>Comparative genomics of anhydrobiosis in the tardigrade Hypsibius dujardini.</title>
        <authorList>
            <person name="Yoshida Y."/>
            <person name="Koutsovoulos G."/>
            <person name="Laetsch D."/>
            <person name="Stevens L."/>
            <person name="Kumar S."/>
            <person name="Horikawa D."/>
            <person name="Ishino K."/>
            <person name="Komine S."/>
            <person name="Tomita M."/>
            <person name="Blaxter M."/>
            <person name="Arakawa K."/>
        </authorList>
    </citation>
    <scope>NUCLEOTIDE SEQUENCE [LARGE SCALE GENOMIC DNA]</scope>
    <source>
        <strain evidence="4">Z151</strain>
    </source>
</reference>
<accession>A0A1W0WNA8</accession>